<evidence type="ECO:0000313" key="2">
    <source>
        <dbReference type="Proteomes" id="UP000015102"/>
    </source>
</evidence>
<evidence type="ECO:0000313" key="1">
    <source>
        <dbReference type="EnsemblMetazoa" id="MESCA004191-PA"/>
    </source>
</evidence>
<proteinExistence type="predicted"/>
<dbReference type="GO" id="GO:0003824">
    <property type="term" value="F:catalytic activity"/>
    <property type="evidence" value="ECO:0007669"/>
    <property type="project" value="InterPro"/>
</dbReference>
<keyword evidence="2" id="KW-1185">Reference proteome</keyword>
<dbReference type="AlphaFoldDB" id="T1GL08"/>
<dbReference type="Proteomes" id="UP000015102">
    <property type="component" value="Unassembled WGS sequence"/>
</dbReference>
<reference evidence="1" key="2">
    <citation type="submission" date="2015-06" db="UniProtKB">
        <authorList>
            <consortium name="EnsemblMetazoa"/>
        </authorList>
    </citation>
    <scope>IDENTIFICATION</scope>
</reference>
<dbReference type="EMBL" id="CAQQ02174931">
    <property type="status" value="NOT_ANNOTATED_CDS"/>
    <property type="molecule type" value="Genomic_DNA"/>
</dbReference>
<dbReference type="EnsemblMetazoa" id="MESCA004191-RA">
    <property type="protein sequence ID" value="MESCA004191-PA"/>
    <property type="gene ID" value="MESCA004191"/>
</dbReference>
<reference evidence="2" key="1">
    <citation type="submission" date="2013-02" db="EMBL/GenBank/DDBJ databases">
        <authorList>
            <person name="Hughes D."/>
        </authorList>
    </citation>
    <scope>NUCLEOTIDE SEQUENCE</scope>
    <source>
        <strain>Durham</strain>
        <strain evidence="2">NC isolate 2 -- Noor lab</strain>
    </source>
</reference>
<dbReference type="HOGENOM" id="CLU_2906681_0_0_1"/>
<protein>
    <submittedName>
        <fullName evidence="1">Uncharacterized protein</fullName>
    </submittedName>
</protein>
<organism evidence="1 2">
    <name type="scientific">Megaselia scalaris</name>
    <name type="common">Humpbacked fly</name>
    <name type="synonym">Phora scalaris</name>
    <dbReference type="NCBI Taxonomy" id="36166"/>
    <lineage>
        <taxon>Eukaryota</taxon>
        <taxon>Metazoa</taxon>
        <taxon>Ecdysozoa</taxon>
        <taxon>Arthropoda</taxon>
        <taxon>Hexapoda</taxon>
        <taxon>Insecta</taxon>
        <taxon>Pterygota</taxon>
        <taxon>Neoptera</taxon>
        <taxon>Endopterygota</taxon>
        <taxon>Diptera</taxon>
        <taxon>Brachycera</taxon>
        <taxon>Muscomorpha</taxon>
        <taxon>Platypezoidea</taxon>
        <taxon>Phoridae</taxon>
        <taxon>Megaseliini</taxon>
        <taxon>Megaselia</taxon>
    </lineage>
</organism>
<sequence length="62" mass="7344">MNAANSTDYGKPRYISDAKAERNKWISTLKRHGQRDQNIDLERQNLRKCMNHTRSKEDLARL</sequence>
<dbReference type="InterPro" id="IPR001345">
    <property type="entry name" value="PG/BPGM_mutase_AS"/>
</dbReference>
<dbReference type="PROSITE" id="PS00175">
    <property type="entry name" value="PG_MUTASE"/>
    <property type="match status" value="1"/>
</dbReference>
<accession>T1GL08</accession>
<name>T1GL08_MEGSC</name>